<dbReference type="Proteomes" id="UP000518752">
    <property type="component" value="Unassembled WGS sequence"/>
</dbReference>
<evidence type="ECO:0000313" key="3">
    <source>
        <dbReference type="Proteomes" id="UP000518752"/>
    </source>
</evidence>
<name>A0A8H5H9Z7_9AGAR</name>
<dbReference type="CDD" id="cd04301">
    <property type="entry name" value="NAT_SF"/>
    <property type="match status" value="1"/>
</dbReference>
<dbReference type="PANTHER" id="PTHR42791">
    <property type="entry name" value="GNAT FAMILY ACETYLTRANSFERASE"/>
    <property type="match status" value="1"/>
</dbReference>
<reference evidence="2 3" key="1">
    <citation type="journal article" date="2020" name="ISME J.">
        <title>Uncovering the hidden diversity of litter-decomposition mechanisms in mushroom-forming fungi.</title>
        <authorList>
            <person name="Floudas D."/>
            <person name="Bentzer J."/>
            <person name="Ahren D."/>
            <person name="Johansson T."/>
            <person name="Persson P."/>
            <person name="Tunlid A."/>
        </authorList>
    </citation>
    <scope>NUCLEOTIDE SEQUENCE [LARGE SCALE GENOMIC DNA]</scope>
    <source>
        <strain evidence="2 3">CBS 406.79</strain>
    </source>
</reference>
<proteinExistence type="predicted"/>
<dbReference type="Pfam" id="PF00583">
    <property type="entry name" value="Acetyltransf_1"/>
    <property type="match status" value="1"/>
</dbReference>
<evidence type="ECO:0000313" key="2">
    <source>
        <dbReference type="EMBL" id="KAF5379360.1"/>
    </source>
</evidence>
<dbReference type="InterPro" id="IPR000182">
    <property type="entry name" value="GNAT_dom"/>
</dbReference>
<protein>
    <recommendedName>
        <fullName evidence="1">N-acetyltransferase domain-containing protein</fullName>
    </recommendedName>
</protein>
<dbReference type="EMBL" id="JAACJN010000070">
    <property type="protein sequence ID" value="KAF5379360.1"/>
    <property type="molecule type" value="Genomic_DNA"/>
</dbReference>
<feature type="domain" description="N-acetyltransferase" evidence="1">
    <location>
        <begin position="166"/>
        <end position="219"/>
    </location>
</feature>
<dbReference type="InterPro" id="IPR052523">
    <property type="entry name" value="Trichothecene_AcTrans"/>
</dbReference>
<keyword evidence="3" id="KW-1185">Reference proteome</keyword>
<dbReference type="GO" id="GO:0016747">
    <property type="term" value="F:acyltransferase activity, transferring groups other than amino-acyl groups"/>
    <property type="evidence" value="ECO:0007669"/>
    <property type="project" value="InterPro"/>
</dbReference>
<accession>A0A8H5H9Z7</accession>
<gene>
    <name evidence="2" type="ORF">D9757_007619</name>
</gene>
<dbReference type="PANTHER" id="PTHR42791:SF4">
    <property type="entry name" value="ACETYLTRANSFERASE, GNAT FAMILY FAMILY (AFU_ORTHOLOGUE AFUA_4G09540)-RELATED"/>
    <property type="match status" value="1"/>
</dbReference>
<dbReference type="AlphaFoldDB" id="A0A8H5H9Z7"/>
<evidence type="ECO:0000259" key="1">
    <source>
        <dbReference type="Pfam" id="PF00583"/>
    </source>
</evidence>
<sequence>MTSEQDTFTVRIAKRSEVQEIVSLNQRAYINSPVQNYFAGISTSPTAAKPITTDPQDATRRKNQEKYLRLLYRHAFHEARLTIVVHTSESGRERVVASSIWQLPVRERSKIRKGLMDVVSTKCLILPVIWSWGIGFIKRRSNFASTLSKRADRVYKEKDMKESLNEQYYLGMVAVDPEFQGKGLMSLLFREAFDYAPSDTFMLFANGQAARDRYTHWGFETWAEVVMGKSACDENGLKTSSGSGFVMYFMVKSPPQ</sequence>
<dbReference type="SUPFAM" id="SSF55729">
    <property type="entry name" value="Acyl-CoA N-acyltransferases (Nat)"/>
    <property type="match status" value="1"/>
</dbReference>
<organism evidence="2 3">
    <name type="scientific">Collybiopsis confluens</name>
    <dbReference type="NCBI Taxonomy" id="2823264"/>
    <lineage>
        <taxon>Eukaryota</taxon>
        <taxon>Fungi</taxon>
        <taxon>Dikarya</taxon>
        <taxon>Basidiomycota</taxon>
        <taxon>Agaricomycotina</taxon>
        <taxon>Agaricomycetes</taxon>
        <taxon>Agaricomycetidae</taxon>
        <taxon>Agaricales</taxon>
        <taxon>Marasmiineae</taxon>
        <taxon>Omphalotaceae</taxon>
        <taxon>Collybiopsis</taxon>
    </lineage>
</organism>
<comment type="caution">
    <text evidence="2">The sequence shown here is derived from an EMBL/GenBank/DDBJ whole genome shotgun (WGS) entry which is preliminary data.</text>
</comment>
<dbReference type="InterPro" id="IPR016181">
    <property type="entry name" value="Acyl_CoA_acyltransferase"/>
</dbReference>
<dbReference type="Gene3D" id="3.40.630.30">
    <property type="match status" value="1"/>
</dbReference>
<dbReference type="OrthoDB" id="544277at2759"/>